<dbReference type="EMBL" id="ML742152">
    <property type="protein sequence ID" value="KAE8148648.1"/>
    <property type="molecule type" value="Genomic_DNA"/>
</dbReference>
<dbReference type="InterPro" id="IPR011009">
    <property type="entry name" value="Kinase-like_dom_sf"/>
</dbReference>
<feature type="domain" description="Protein kinase" evidence="1">
    <location>
        <begin position="1"/>
        <end position="260"/>
    </location>
</feature>
<reference evidence="2 3" key="1">
    <citation type="submission" date="2019-04" db="EMBL/GenBank/DDBJ databases">
        <title>Friends and foes A comparative genomics study of 23 Aspergillus species from section Flavi.</title>
        <authorList>
            <consortium name="DOE Joint Genome Institute"/>
            <person name="Kjaerbolling I."/>
            <person name="Vesth T."/>
            <person name="Frisvad J.C."/>
            <person name="Nybo J.L."/>
            <person name="Theobald S."/>
            <person name="Kildgaard S."/>
            <person name="Isbrandt T."/>
            <person name="Kuo A."/>
            <person name="Sato A."/>
            <person name="Lyhne E.K."/>
            <person name="Kogle M.E."/>
            <person name="Wiebenga A."/>
            <person name="Kun R.S."/>
            <person name="Lubbers R.J."/>
            <person name="Makela M.R."/>
            <person name="Barry K."/>
            <person name="Chovatia M."/>
            <person name="Clum A."/>
            <person name="Daum C."/>
            <person name="Haridas S."/>
            <person name="He G."/>
            <person name="LaButti K."/>
            <person name="Lipzen A."/>
            <person name="Mondo S."/>
            <person name="Riley R."/>
            <person name="Salamov A."/>
            <person name="Simmons B.A."/>
            <person name="Magnuson J.K."/>
            <person name="Henrissat B."/>
            <person name="Mortensen U.H."/>
            <person name="Larsen T.O."/>
            <person name="Devries R.P."/>
            <person name="Grigoriev I.V."/>
            <person name="Machida M."/>
            <person name="Baker S.E."/>
            <person name="Andersen M.R."/>
        </authorList>
    </citation>
    <scope>NUCLEOTIDE SEQUENCE [LARGE SCALE GENOMIC DNA]</scope>
    <source>
        <strain evidence="2 3">IBT 18842</strain>
    </source>
</reference>
<dbReference type="Proteomes" id="UP000325780">
    <property type="component" value="Unassembled WGS sequence"/>
</dbReference>
<name>A0A5N6TQK7_ASPAV</name>
<organism evidence="2 3">
    <name type="scientific">Aspergillus avenaceus</name>
    <dbReference type="NCBI Taxonomy" id="36643"/>
    <lineage>
        <taxon>Eukaryota</taxon>
        <taxon>Fungi</taxon>
        <taxon>Dikarya</taxon>
        <taxon>Ascomycota</taxon>
        <taxon>Pezizomycotina</taxon>
        <taxon>Eurotiomycetes</taxon>
        <taxon>Eurotiomycetidae</taxon>
        <taxon>Eurotiales</taxon>
        <taxon>Aspergillaceae</taxon>
        <taxon>Aspergillus</taxon>
        <taxon>Aspergillus subgen. Circumdati</taxon>
    </lineage>
</organism>
<dbReference type="PROSITE" id="PS50011">
    <property type="entry name" value="PROTEIN_KINASE_DOM"/>
    <property type="match status" value="1"/>
</dbReference>
<evidence type="ECO:0000313" key="2">
    <source>
        <dbReference type="EMBL" id="KAE8148648.1"/>
    </source>
</evidence>
<dbReference type="GO" id="GO:0005524">
    <property type="term" value="F:ATP binding"/>
    <property type="evidence" value="ECO:0007669"/>
    <property type="project" value="InterPro"/>
</dbReference>
<evidence type="ECO:0000259" key="1">
    <source>
        <dbReference type="PROSITE" id="PS50011"/>
    </source>
</evidence>
<dbReference type="InterPro" id="IPR000719">
    <property type="entry name" value="Prot_kinase_dom"/>
</dbReference>
<dbReference type="Gene3D" id="3.90.1200.10">
    <property type="match status" value="1"/>
</dbReference>
<dbReference type="OrthoDB" id="4177236at2759"/>
<dbReference type="InterPro" id="IPR051678">
    <property type="entry name" value="AGP_Transferase"/>
</dbReference>
<protein>
    <submittedName>
        <fullName evidence="2">Kinase-like domain-containing protein</fullName>
    </submittedName>
</protein>
<dbReference type="AlphaFoldDB" id="A0A5N6TQK7"/>
<dbReference type="PANTHER" id="PTHR21310:SF48">
    <property type="entry name" value="AMINOGLYCOSIDE PHOSPHOTRANSFERASE DOMAIN-CONTAINING PROTEIN"/>
    <property type="match status" value="1"/>
</dbReference>
<proteinExistence type="predicted"/>
<accession>A0A5N6TQK7</accession>
<gene>
    <name evidence="2" type="ORF">BDV25DRAFT_131067</name>
</gene>
<sequence length="260" mass="30050">MTRVKIVLPSIAEIEASTEILSDPSRSVKIVRVRERFAVKVGISIPPLEAENMKFIAANSKVPVPKVYDHFVDPETQKRYIIMDYIPGTDSQKLVRSLSEDRKKTVSKRIREALDELRRIPSQGYLGNLNRTPYYEGILSTLDHDPSISGLFDNEEQLNQGLLKCLGQREGHKIVFTHADLQPKNVMVEQKGVCEDGSPDDQITLIDWNLADWYPEYWDYSNSTVYCQGKPEWLELAPDIFDEYPVEYLMMRLFYTSMFY</sequence>
<dbReference type="CDD" id="cd05120">
    <property type="entry name" value="APH_ChoK_like"/>
    <property type="match status" value="1"/>
</dbReference>
<dbReference type="Pfam" id="PF01636">
    <property type="entry name" value="APH"/>
    <property type="match status" value="1"/>
</dbReference>
<dbReference type="GO" id="GO:0004672">
    <property type="term" value="F:protein kinase activity"/>
    <property type="evidence" value="ECO:0007669"/>
    <property type="project" value="InterPro"/>
</dbReference>
<dbReference type="PANTHER" id="PTHR21310">
    <property type="entry name" value="AMINOGLYCOSIDE PHOSPHOTRANSFERASE-RELATED-RELATED"/>
    <property type="match status" value="1"/>
</dbReference>
<keyword evidence="3" id="KW-1185">Reference proteome</keyword>
<dbReference type="SUPFAM" id="SSF56112">
    <property type="entry name" value="Protein kinase-like (PK-like)"/>
    <property type="match status" value="1"/>
</dbReference>
<keyword evidence="2" id="KW-0808">Transferase</keyword>
<dbReference type="InterPro" id="IPR002575">
    <property type="entry name" value="Aminoglycoside_PTrfase"/>
</dbReference>
<keyword evidence="2" id="KW-0418">Kinase</keyword>
<evidence type="ECO:0000313" key="3">
    <source>
        <dbReference type="Proteomes" id="UP000325780"/>
    </source>
</evidence>